<feature type="region of interest" description="Disordered" evidence="1">
    <location>
        <begin position="105"/>
        <end position="129"/>
    </location>
</feature>
<dbReference type="AlphaFoldDB" id="A0A1Y2BJ01"/>
<evidence type="ECO:0000259" key="2">
    <source>
        <dbReference type="Pfam" id="PF02201"/>
    </source>
</evidence>
<evidence type="ECO:0000313" key="4">
    <source>
        <dbReference type="Proteomes" id="UP000193986"/>
    </source>
</evidence>
<feature type="compositionally biased region" description="Polar residues" evidence="1">
    <location>
        <begin position="105"/>
        <end position="128"/>
    </location>
</feature>
<organism evidence="3 4">
    <name type="scientific">Naematelia encephala</name>
    <dbReference type="NCBI Taxonomy" id="71784"/>
    <lineage>
        <taxon>Eukaryota</taxon>
        <taxon>Fungi</taxon>
        <taxon>Dikarya</taxon>
        <taxon>Basidiomycota</taxon>
        <taxon>Agaricomycotina</taxon>
        <taxon>Tremellomycetes</taxon>
        <taxon>Tremellales</taxon>
        <taxon>Naemateliaceae</taxon>
        <taxon>Naematelia</taxon>
    </lineage>
</organism>
<dbReference type="Gene3D" id="1.10.245.10">
    <property type="entry name" value="SWIB/MDM2 domain"/>
    <property type="match status" value="1"/>
</dbReference>
<dbReference type="Pfam" id="PF02201">
    <property type="entry name" value="SWIB"/>
    <property type="match status" value="1"/>
</dbReference>
<dbReference type="SUPFAM" id="SSF47592">
    <property type="entry name" value="SWIB/MDM2 domain"/>
    <property type="match status" value="1"/>
</dbReference>
<proteinExistence type="predicted"/>
<dbReference type="OrthoDB" id="10263741at2759"/>
<dbReference type="InParanoid" id="A0A1Y2BJ01"/>
<evidence type="ECO:0000256" key="1">
    <source>
        <dbReference type="SAM" id="MobiDB-lite"/>
    </source>
</evidence>
<evidence type="ECO:0000313" key="3">
    <source>
        <dbReference type="EMBL" id="ORY34769.1"/>
    </source>
</evidence>
<feature type="domain" description="DM2" evidence="2">
    <location>
        <begin position="222"/>
        <end position="296"/>
    </location>
</feature>
<feature type="compositionally biased region" description="Basic and acidic residues" evidence="1">
    <location>
        <begin position="21"/>
        <end position="34"/>
    </location>
</feature>
<feature type="region of interest" description="Disordered" evidence="1">
    <location>
        <begin position="1"/>
        <end position="44"/>
    </location>
</feature>
<reference evidence="3 4" key="1">
    <citation type="submission" date="2016-07" db="EMBL/GenBank/DDBJ databases">
        <title>Pervasive Adenine N6-methylation of Active Genes in Fungi.</title>
        <authorList>
            <consortium name="DOE Joint Genome Institute"/>
            <person name="Mondo S.J."/>
            <person name="Dannebaum R.O."/>
            <person name="Kuo R.C."/>
            <person name="Labutti K."/>
            <person name="Haridas S."/>
            <person name="Kuo A."/>
            <person name="Salamov A."/>
            <person name="Ahrendt S.R."/>
            <person name="Lipzen A."/>
            <person name="Sullivan W."/>
            <person name="Andreopoulos W.B."/>
            <person name="Clum A."/>
            <person name="Lindquist E."/>
            <person name="Daum C."/>
            <person name="Ramamoorthy G.K."/>
            <person name="Gryganskyi A."/>
            <person name="Culley D."/>
            <person name="Magnuson J.K."/>
            <person name="James T.Y."/>
            <person name="O'Malley M.A."/>
            <person name="Stajich J.E."/>
            <person name="Spatafora J.W."/>
            <person name="Visel A."/>
            <person name="Grigoriev I.V."/>
        </authorList>
    </citation>
    <scope>NUCLEOTIDE SEQUENCE [LARGE SCALE GENOMIC DNA]</scope>
    <source>
        <strain evidence="3 4">68-887.2</strain>
    </source>
</reference>
<feature type="compositionally biased region" description="Pro residues" evidence="1">
    <location>
        <begin position="1"/>
        <end position="14"/>
    </location>
</feature>
<comment type="caution">
    <text evidence="3">The sequence shown here is derived from an EMBL/GenBank/DDBJ whole genome shotgun (WGS) entry which is preliminary data.</text>
</comment>
<sequence length="449" mass="50705">MAQPTPGPSQPPATPAQGSVDIKRRAEAEADVSRRIKHQRAPLPPPHVLATLVPDSPAFNDLMKVEQKLDWTLLRKKAEINDALGRPVRVKRSLRVFISNTAHHQTWQDDASGRSQEQNGDSTQNVDVNTGKGIPGWVLRVEGRLLDSGNVRLDKTKRKFSSFLRSVVVEFDNREPPTYPEGNIVEWHPQTLQAPLDGFEVLRRGDTNVNCRIILHVAHFPERFRVLAPLDGLISMKEGTRADVMAAVWKFIKVVGAQDKEDGTIIRPVGGMEKIMPPGQEGVAFHQLPELVTRFLNHPQPVVIPYTIRVDQDFNLHDKCFDIPIEIDDPLKSKMAYIVQSFEGEEGREIVKLEDKVGELAYFARDLKQKRDFLEAFAAEPYTFIQNWLAAQARDLDQMLGFQIGVAGPNGGSVREEDLRRSDVFQMPWVDEAITVHESTRMEAERRGR</sequence>
<dbReference type="InterPro" id="IPR003121">
    <property type="entry name" value="SWIB_MDM2_domain"/>
</dbReference>
<dbReference type="STRING" id="71784.A0A1Y2BJ01"/>
<keyword evidence="4" id="KW-1185">Reference proteome</keyword>
<dbReference type="Proteomes" id="UP000193986">
    <property type="component" value="Unassembled WGS sequence"/>
</dbReference>
<protein>
    <submittedName>
        <fullName evidence="3">Putative chromatin remodeling-related protein</fullName>
    </submittedName>
</protein>
<dbReference type="FunCoup" id="A0A1Y2BJ01">
    <property type="interactions" value="468"/>
</dbReference>
<dbReference type="EMBL" id="MCFC01000002">
    <property type="protein sequence ID" value="ORY34769.1"/>
    <property type="molecule type" value="Genomic_DNA"/>
</dbReference>
<name>A0A1Y2BJ01_9TREE</name>
<dbReference type="PANTHER" id="PTHR13844">
    <property type="entry name" value="SWI/SNF-RELATED MATRIX-ASSOCIATED ACTIN-DEPENDENT REGULATOR OF CHROMATIN SUBFAMILY D"/>
    <property type="match status" value="1"/>
</dbReference>
<dbReference type="InterPro" id="IPR036885">
    <property type="entry name" value="SWIB_MDM2_dom_sf"/>
</dbReference>
<accession>A0A1Y2BJ01</accession>
<dbReference type="CDD" id="cd10568">
    <property type="entry name" value="SWIB_like"/>
    <property type="match status" value="1"/>
</dbReference>
<gene>
    <name evidence="3" type="ORF">BCR39DRAFT_573186</name>
</gene>